<dbReference type="PROSITE" id="PS51257">
    <property type="entry name" value="PROKAR_LIPOPROTEIN"/>
    <property type="match status" value="1"/>
</dbReference>
<dbReference type="PANTHER" id="PTHR30329:SF21">
    <property type="entry name" value="LIPOPROTEIN YIAD-RELATED"/>
    <property type="match status" value="1"/>
</dbReference>
<gene>
    <name evidence="5" type="primary">motB_2</name>
    <name evidence="5" type="ORF">Pla110_41380</name>
</gene>
<protein>
    <submittedName>
        <fullName evidence="5">Motility protein B</fullName>
    </submittedName>
</protein>
<dbReference type="Pfam" id="PF00691">
    <property type="entry name" value="OmpA"/>
    <property type="match status" value="1"/>
</dbReference>
<dbReference type="CDD" id="cd07185">
    <property type="entry name" value="OmpA_C-like"/>
    <property type="match status" value="1"/>
</dbReference>
<feature type="chain" id="PRO_5021706489" evidence="3">
    <location>
        <begin position="21"/>
        <end position="277"/>
    </location>
</feature>
<name>A0A518CT26_9PLAN</name>
<evidence type="ECO:0000313" key="5">
    <source>
        <dbReference type="EMBL" id="QDU82383.1"/>
    </source>
</evidence>
<evidence type="ECO:0000256" key="2">
    <source>
        <dbReference type="SAM" id="Coils"/>
    </source>
</evidence>
<keyword evidence="3" id="KW-0732">Signal</keyword>
<dbReference type="KEGG" id="plon:Pla110_41380"/>
<dbReference type="RefSeq" id="WP_144998521.1">
    <property type="nucleotide sequence ID" value="NZ_CP036281.1"/>
</dbReference>
<proteinExistence type="predicted"/>
<evidence type="ECO:0000256" key="3">
    <source>
        <dbReference type="SAM" id="SignalP"/>
    </source>
</evidence>
<dbReference type="EMBL" id="CP036281">
    <property type="protein sequence ID" value="QDU82383.1"/>
    <property type="molecule type" value="Genomic_DNA"/>
</dbReference>
<evidence type="ECO:0000256" key="1">
    <source>
        <dbReference type="PROSITE-ProRule" id="PRU00473"/>
    </source>
</evidence>
<dbReference type="Proteomes" id="UP000317178">
    <property type="component" value="Chromosome"/>
</dbReference>
<dbReference type="InterPro" id="IPR036737">
    <property type="entry name" value="OmpA-like_sf"/>
</dbReference>
<reference evidence="5 6" key="1">
    <citation type="submission" date="2019-02" db="EMBL/GenBank/DDBJ databases">
        <title>Deep-cultivation of Planctomycetes and their phenomic and genomic characterization uncovers novel biology.</title>
        <authorList>
            <person name="Wiegand S."/>
            <person name="Jogler M."/>
            <person name="Boedeker C."/>
            <person name="Pinto D."/>
            <person name="Vollmers J."/>
            <person name="Rivas-Marin E."/>
            <person name="Kohn T."/>
            <person name="Peeters S.H."/>
            <person name="Heuer A."/>
            <person name="Rast P."/>
            <person name="Oberbeckmann S."/>
            <person name="Bunk B."/>
            <person name="Jeske O."/>
            <person name="Meyerdierks A."/>
            <person name="Storesund J.E."/>
            <person name="Kallscheuer N."/>
            <person name="Luecker S."/>
            <person name="Lage O.M."/>
            <person name="Pohl T."/>
            <person name="Merkel B.J."/>
            <person name="Hornburger P."/>
            <person name="Mueller R.-W."/>
            <person name="Bruemmer F."/>
            <person name="Labrenz M."/>
            <person name="Spormann A.M."/>
            <person name="Op den Camp H."/>
            <person name="Overmann J."/>
            <person name="Amann R."/>
            <person name="Jetten M.S.M."/>
            <person name="Mascher T."/>
            <person name="Medema M.H."/>
            <person name="Devos D.P."/>
            <person name="Kaster A.-K."/>
            <person name="Ovreas L."/>
            <person name="Rohde M."/>
            <person name="Galperin M.Y."/>
            <person name="Jogler C."/>
        </authorList>
    </citation>
    <scope>NUCLEOTIDE SEQUENCE [LARGE SCALE GENOMIC DNA]</scope>
    <source>
        <strain evidence="5 6">Pla110</strain>
    </source>
</reference>
<dbReference type="InterPro" id="IPR006665">
    <property type="entry name" value="OmpA-like"/>
</dbReference>
<accession>A0A518CT26</accession>
<feature type="signal peptide" evidence="3">
    <location>
        <begin position="1"/>
        <end position="20"/>
    </location>
</feature>
<feature type="coiled-coil region" evidence="2">
    <location>
        <begin position="52"/>
        <end position="107"/>
    </location>
</feature>
<evidence type="ECO:0000313" key="6">
    <source>
        <dbReference type="Proteomes" id="UP000317178"/>
    </source>
</evidence>
<evidence type="ECO:0000259" key="4">
    <source>
        <dbReference type="PROSITE" id="PS51123"/>
    </source>
</evidence>
<dbReference type="PANTHER" id="PTHR30329">
    <property type="entry name" value="STATOR ELEMENT OF FLAGELLAR MOTOR COMPLEX"/>
    <property type="match status" value="1"/>
</dbReference>
<organism evidence="5 6">
    <name type="scientific">Polystyrenella longa</name>
    <dbReference type="NCBI Taxonomy" id="2528007"/>
    <lineage>
        <taxon>Bacteria</taxon>
        <taxon>Pseudomonadati</taxon>
        <taxon>Planctomycetota</taxon>
        <taxon>Planctomycetia</taxon>
        <taxon>Planctomycetales</taxon>
        <taxon>Planctomycetaceae</taxon>
        <taxon>Polystyrenella</taxon>
    </lineage>
</organism>
<feature type="domain" description="OmpA-like" evidence="4">
    <location>
        <begin position="137"/>
        <end position="264"/>
    </location>
</feature>
<dbReference type="SUPFAM" id="SSF103088">
    <property type="entry name" value="OmpA-like"/>
    <property type="match status" value="1"/>
</dbReference>
<keyword evidence="2" id="KW-0175">Coiled coil</keyword>
<dbReference type="AlphaFoldDB" id="A0A518CT26"/>
<keyword evidence="1" id="KW-0472">Membrane</keyword>
<sequence length="277" mass="30688" precursor="true">MSRLKSFCLLGSLASICLFVVGCNTVPQDQLRVSQLRARQLYQQNQSLVAQSSQASQMAQSLSVEKQQLEQQLASMDSQLQTANSRLGNLNAERSELQNRYVSLLKQAQNADSPLSDETSRRFQELANKYKDFEFDPHTGVSKFHSDILFDSGSDRLKKDATPLLNEFAAIMSDGDARDLNILVVGHTDDKNIVQSTTKSNHPTNWHLSTNRANSVVLALSNGGVAETRMGAAGYSKFQPVIDNMDDSTRSKNRRVEIFVLAPDAIVAGWDPQHSLN</sequence>
<keyword evidence="6" id="KW-1185">Reference proteome</keyword>
<dbReference type="InterPro" id="IPR050330">
    <property type="entry name" value="Bact_OuterMem_StrucFunc"/>
</dbReference>
<dbReference type="GO" id="GO:0016020">
    <property type="term" value="C:membrane"/>
    <property type="evidence" value="ECO:0007669"/>
    <property type="project" value="UniProtKB-UniRule"/>
</dbReference>
<dbReference type="Gene3D" id="3.30.1330.60">
    <property type="entry name" value="OmpA-like domain"/>
    <property type="match status" value="1"/>
</dbReference>
<dbReference type="OrthoDB" id="9815217at2"/>
<dbReference type="PROSITE" id="PS51123">
    <property type="entry name" value="OMPA_2"/>
    <property type="match status" value="1"/>
</dbReference>